<protein>
    <submittedName>
        <fullName evidence="1">Uncharacterized protein</fullName>
    </submittedName>
</protein>
<comment type="caution">
    <text evidence="1">The sequence shown here is derived from an EMBL/GenBank/DDBJ whole genome shotgun (WGS) entry which is preliminary data.</text>
</comment>
<name>A0ABQ8ZQL6_9ROSI</name>
<gene>
    <name evidence="1" type="ORF">OIU77_017907</name>
</gene>
<dbReference type="EMBL" id="JAPFFI010000027">
    <property type="protein sequence ID" value="KAJ6304120.1"/>
    <property type="molecule type" value="Genomic_DNA"/>
</dbReference>
<evidence type="ECO:0000313" key="2">
    <source>
        <dbReference type="Proteomes" id="UP001141253"/>
    </source>
</evidence>
<organism evidence="1 2">
    <name type="scientific">Salix suchowensis</name>
    <dbReference type="NCBI Taxonomy" id="1278906"/>
    <lineage>
        <taxon>Eukaryota</taxon>
        <taxon>Viridiplantae</taxon>
        <taxon>Streptophyta</taxon>
        <taxon>Embryophyta</taxon>
        <taxon>Tracheophyta</taxon>
        <taxon>Spermatophyta</taxon>
        <taxon>Magnoliopsida</taxon>
        <taxon>eudicotyledons</taxon>
        <taxon>Gunneridae</taxon>
        <taxon>Pentapetalae</taxon>
        <taxon>rosids</taxon>
        <taxon>fabids</taxon>
        <taxon>Malpighiales</taxon>
        <taxon>Salicaceae</taxon>
        <taxon>Saliceae</taxon>
        <taxon>Salix</taxon>
    </lineage>
</organism>
<keyword evidence="2" id="KW-1185">Reference proteome</keyword>
<reference evidence="1" key="1">
    <citation type="submission" date="2022-10" db="EMBL/GenBank/DDBJ databases">
        <authorList>
            <person name="Hyden B.L."/>
            <person name="Feng K."/>
            <person name="Yates T."/>
            <person name="Jawdy S."/>
            <person name="Smart L.B."/>
            <person name="Muchero W."/>
        </authorList>
    </citation>
    <scope>NUCLEOTIDE SEQUENCE</scope>
    <source>
        <tissue evidence="1">Shoot tip</tissue>
    </source>
</reference>
<accession>A0ABQ8ZQL6</accession>
<proteinExistence type="predicted"/>
<dbReference type="Proteomes" id="UP001141253">
    <property type="component" value="Chromosome 16"/>
</dbReference>
<sequence>MDAFILSLDFKTGPFNYEKTGATSVSLETEVPPQVPAILECRDAFLVLEARNSLFSSNPRKFVLEDLQGHLTADKIPTCYQSCRNQKSGQDEQKSSHKNICLDNLCLKDIQSPLEHGEDHQIQIVLA</sequence>
<evidence type="ECO:0000313" key="1">
    <source>
        <dbReference type="EMBL" id="KAJ6304120.1"/>
    </source>
</evidence>
<reference evidence="1" key="2">
    <citation type="journal article" date="2023" name="Int. J. Mol. Sci.">
        <title>De Novo Assembly and Annotation of 11 Diverse Shrub Willow (Salix) Genomes Reveals Novel Gene Organization in Sex-Linked Regions.</title>
        <authorList>
            <person name="Hyden B."/>
            <person name="Feng K."/>
            <person name="Yates T.B."/>
            <person name="Jawdy S."/>
            <person name="Cereghino C."/>
            <person name="Smart L.B."/>
            <person name="Muchero W."/>
        </authorList>
    </citation>
    <scope>NUCLEOTIDE SEQUENCE</scope>
    <source>
        <tissue evidence="1">Shoot tip</tissue>
    </source>
</reference>